<evidence type="ECO:0000313" key="2">
    <source>
        <dbReference type="EMBL" id="CAE8616496.1"/>
    </source>
</evidence>
<dbReference type="InterPro" id="IPR048278">
    <property type="entry name" value="PFN"/>
</dbReference>
<dbReference type="EMBL" id="CAJNNW010033351">
    <property type="protein sequence ID" value="CAE8718279.1"/>
    <property type="molecule type" value="Genomic_DNA"/>
</dbReference>
<keyword evidence="5" id="KW-1185">Reference proteome</keyword>
<organism evidence="2 5">
    <name type="scientific">Polarella glacialis</name>
    <name type="common">Dinoflagellate</name>
    <dbReference type="NCBI Taxonomy" id="89957"/>
    <lineage>
        <taxon>Eukaryota</taxon>
        <taxon>Sar</taxon>
        <taxon>Alveolata</taxon>
        <taxon>Dinophyceae</taxon>
        <taxon>Suessiales</taxon>
        <taxon>Suessiaceae</taxon>
        <taxon>Polarella</taxon>
    </lineage>
</organism>
<dbReference type="EMBL" id="CAJNNW010033351">
    <property type="protein sequence ID" value="CAE8718282.1"/>
    <property type="molecule type" value="Genomic_DNA"/>
</dbReference>
<accession>A0A813FWA2</accession>
<dbReference type="OMA" id="ISEGHAC"/>
<evidence type="ECO:0000313" key="3">
    <source>
        <dbReference type="EMBL" id="CAE8718279.1"/>
    </source>
</evidence>
<evidence type="ECO:0008006" key="6">
    <source>
        <dbReference type="Google" id="ProtNLM"/>
    </source>
</evidence>
<dbReference type="Gene3D" id="3.30.450.30">
    <property type="entry name" value="Dynein light chain 2a, cytoplasmic"/>
    <property type="match status" value="1"/>
</dbReference>
<reference evidence="2" key="1">
    <citation type="submission" date="2021-02" db="EMBL/GenBank/DDBJ databases">
        <authorList>
            <person name="Dougan E. K."/>
            <person name="Rhodes N."/>
            <person name="Thang M."/>
            <person name="Chan C."/>
        </authorList>
    </citation>
    <scope>NUCLEOTIDE SEQUENCE</scope>
</reference>
<dbReference type="Proteomes" id="UP000626109">
    <property type="component" value="Unassembled WGS sequence"/>
</dbReference>
<evidence type="ECO:0000313" key="4">
    <source>
        <dbReference type="EMBL" id="CAE8718282.1"/>
    </source>
</evidence>
<name>A0A813FWA2_POLGL</name>
<dbReference type="PRINTS" id="PR00392">
    <property type="entry name" value="PROFILIN"/>
</dbReference>
<dbReference type="OrthoDB" id="421374at2759"/>
<dbReference type="InterPro" id="IPR036140">
    <property type="entry name" value="PFN_sf"/>
</dbReference>
<dbReference type="GO" id="GO:0003779">
    <property type="term" value="F:actin binding"/>
    <property type="evidence" value="ECO:0007669"/>
    <property type="project" value="InterPro"/>
</dbReference>
<dbReference type="InterPro" id="IPR005455">
    <property type="entry name" value="PFN_euk"/>
</dbReference>
<protein>
    <recommendedName>
        <fullName evidence="6">Profilin</fullName>
    </recommendedName>
</protein>
<comment type="caution">
    <text evidence="2">The sequence shown here is derived from an EMBL/GenBank/DDBJ whole genome shotgun (WGS) entry which is preliminary data.</text>
</comment>
<sequence>MAEEEAPCWDNTLEEWCISEGHACAAALAQQEDGMFYAAAPQADEVGWGLLFKEEHEEIIMQEDMSEKPMQVNETTCLKNLVDKGACLQEGLWFGGEKYKVVQKDMAVEEGEHTLGWILATRSKKGVHIIVTNAQILVVNWDEEKGQTAGNCKKVALAFGAYLVGMGY</sequence>
<evidence type="ECO:0000313" key="5">
    <source>
        <dbReference type="Proteomes" id="UP000654075"/>
    </source>
</evidence>
<gene>
    <name evidence="2" type="ORF">PGLA1383_LOCUS34181</name>
    <name evidence="3" type="ORF">PGLA2088_LOCUS39990</name>
    <name evidence="4" type="ORF">PGLA2088_LOCUS39994</name>
</gene>
<dbReference type="AlphaFoldDB" id="A0A813FWA2"/>
<dbReference type="EMBL" id="CAJNNV010025886">
    <property type="protein sequence ID" value="CAE8616496.1"/>
    <property type="molecule type" value="Genomic_DNA"/>
</dbReference>
<evidence type="ECO:0000256" key="1">
    <source>
        <dbReference type="ARBA" id="ARBA00010058"/>
    </source>
</evidence>
<dbReference type="Proteomes" id="UP000654075">
    <property type="component" value="Unassembled WGS sequence"/>
</dbReference>
<dbReference type="Pfam" id="PF00235">
    <property type="entry name" value="Profilin"/>
    <property type="match status" value="1"/>
</dbReference>
<proteinExistence type="inferred from homology"/>
<comment type="similarity">
    <text evidence="1">Belongs to the profilin family.</text>
</comment>
<dbReference type="SUPFAM" id="SSF55770">
    <property type="entry name" value="Profilin (actin-binding protein)"/>
    <property type="match status" value="1"/>
</dbReference>